<gene>
    <name evidence="1" type="ORF">MILVUS5_LOCUS12163</name>
</gene>
<evidence type="ECO:0000313" key="1">
    <source>
        <dbReference type="EMBL" id="CAJ2642743.1"/>
    </source>
</evidence>
<name>A0ACB0JGI0_TRIPR</name>
<comment type="caution">
    <text evidence="1">The sequence shown here is derived from an EMBL/GenBank/DDBJ whole genome shotgun (WGS) entry which is preliminary data.</text>
</comment>
<organism evidence="1 2">
    <name type="scientific">Trifolium pratense</name>
    <name type="common">Red clover</name>
    <dbReference type="NCBI Taxonomy" id="57577"/>
    <lineage>
        <taxon>Eukaryota</taxon>
        <taxon>Viridiplantae</taxon>
        <taxon>Streptophyta</taxon>
        <taxon>Embryophyta</taxon>
        <taxon>Tracheophyta</taxon>
        <taxon>Spermatophyta</taxon>
        <taxon>Magnoliopsida</taxon>
        <taxon>eudicotyledons</taxon>
        <taxon>Gunneridae</taxon>
        <taxon>Pentapetalae</taxon>
        <taxon>rosids</taxon>
        <taxon>fabids</taxon>
        <taxon>Fabales</taxon>
        <taxon>Fabaceae</taxon>
        <taxon>Papilionoideae</taxon>
        <taxon>50 kb inversion clade</taxon>
        <taxon>NPAAA clade</taxon>
        <taxon>Hologalegina</taxon>
        <taxon>IRL clade</taxon>
        <taxon>Trifolieae</taxon>
        <taxon>Trifolium</taxon>
    </lineage>
</organism>
<protein>
    <submittedName>
        <fullName evidence="1">Uncharacterized protein</fullName>
    </submittedName>
</protein>
<evidence type="ECO:0000313" key="2">
    <source>
        <dbReference type="Proteomes" id="UP001177021"/>
    </source>
</evidence>
<dbReference type="Proteomes" id="UP001177021">
    <property type="component" value="Unassembled WGS sequence"/>
</dbReference>
<sequence length="408" mass="47541">MMYSDSYFRMKTALRDSDQLQQDNDTFMFESQTKQQKMLLYQSLRQPILRRLNKEQLKMLKSAVEELSKNESKGKGIEELEADWKIIQNLQKEILQSFRDITKEEITTLKEEEASLKEESAAVKEDITILKEAFNLNDEKVKEEEEDVIEKANLTDTSSVRGMFSRFRMSLERLKALDRMTLDRMTMMTMKKQLTKSEEEITKEEITTLKEEEASLKEDITILKEAFNLNDEKVKEEEEDVIAKVNLSDTSSVRDMFSSFRMSLDRLKALDRMTLDRMTMMTMKKQLTKSEEEITKDEITTLKEEAAAVKEEESTLNEEITILKEEALNDEKVKEEEAVKEEEGVKEAAAVKEEDVMEKANLTDTSSVRDIFSRIKMSLDKLEALDRMTMKKQLTKAEEEITNILPLP</sequence>
<keyword evidence="2" id="KW-1185">Reference proteome</keyword>
<dbReference type="EMBL" id="CASHSV030000034">
    <property type="protein sequence ID" value="CAJ2642743.1"/>
    <property type="molecule type" value="Genomic_DNA"/>
</dbReference>
<reference evidence="1" key="1">
    <citation type="submission" date="2023-10" db="EMBL/GenBank/DDBJ databases">
        <authorList>
            <person name="Rodriguez Cubillos JULIANA M."/>
            <person name="De Vega J."/>
        </authorList>
    </citation>
    <scope>NUCLEOTIDE SEQUENCE</scope>
</reference>
<accession>A0ACB0JGI0</accession>
<proteinExistence type="predicted"/>